<keyword evidence="2" id="KW-0540">Nuclease</keyword>
<accession>K2PMX6</accession>
<evidence type="ECO:0000256" key="2">
    <source>
        <dbReference type="ARBA" id="ARBA00022722"/>
    </source>
</evidence>
<evidence type="ECO:0000256" key="1">
    <source>
        <dbReference type="ARBA" id="ARBA00022649"/>
    </source>
</evidence>
<dbReference type="RefSeq" id="WP_008992915.1">
    <property type="nucleotide sequence ID" value="NZ_AMSG01000049.1"/>
</dbReference>
<reference evidence="4 5" key="1">
    <citation type="journal article" date="2012" name="J. Bacteriol.">
        <title>Genome Sequence of Galbibacter marinum Type Strain ck-I2-15.</title>
        <authorList>
            <person name="Lai Q."/>
            <person name="Li C."/>
            <person name="Shao Z."/>
        </authorList>
    </citation>
    <scope>NUCLEOTIDE SEQUENCE [LARGE SCALE GENOMIC DNA]</scope>
    <source>
        <strain evidence="5">ck-I2-15</strain>
    </source>
</reference>
<dbReference type="GO" id="GO:0016787">
    <property type="term" value="F:hydrolase activity"/>
    <property type="evidence" value="ECO:0007669"/>
    <property type="project" value="UniProtKB-KW"/>
</dbReference>
<dbReference type="STRING" id="555500.I215_15467"/>
<dbReference type="GO" id="GO:0004540">
    <property type="term" value="F:RNA nuclease activity"/>
    <property type="evidence" value="ECO:0007669"/>
    <property type="project" value="InterPro"/>
</dbReference>
<keyword evidence="1" id="KW-1277">Toxin-antitoxin system</keyword>
<comment type="caution">
    <text evidence="4">The sequence shown here is derived from an EMBL/GenBank/DDBJ whole genome shotgun (WGS) entry which is preliminary data.</text>
</comment>
<name>K2PMX6_9FLAO</name>
<dbReference type="OrthoDB" id="955324at2"/>
<dbReference type="Pfam" id="PF01934">
    <property type="entry name" value="HepT-like"/>
    <property type="match status" value="1"/>
</dbReference>
<evidence type="ECO:0000313" key="5">
    <source>
        <dbReference type="Proteomes" id="UP000007364"/>
    </source>
</evidence>
<dbReference type="InterPro" id="IPR008201">
    <property type="entry name" value="HepT-like"/>
</dbReference>
<proteinExistence type="predicted"/>
<dbReference type="EMBL" id="AMSG01000049">
    <property type="protein sequence ID" value="EKF53845.1"/>
    <property type="molecule type" value="Genomic_DNA"/>
</dbReference>
<dbReference type="Proteomes" id="UP000007364">
    <property type="component" value="Unassembled WGS sequence"/>
</dbReference>
<evidence type="ECO:0000313" key="4">
    <source>
        <dbReference type="EMBL" id="EKF53845.1"/>
    </source>
</evidence>
<keyword evidence="5" id="KW-1185">Reference proteome</keyword>
<protein>
    <recommendedName>
        <fullName evidence="6">DUF86 domain-containing protein</fullName>
    </recommendedName>
</protein>
<keyword evidence="3" id="KW-0378">Hydrolase</keyword>
<organism evidence="4 5">
    <name type="scientific">Galbibacter marinus</name>
    <dbReference type="NCBI Taxonomy" id="555500"/>
    <lineage>
        <taxon>Bacteria</taxon>
        <taxon>Pseudomonadati</taxon>
        <taxon>Bacteroidota</taxon>
        <taxon>Flavobacteriia</taxon>
        <taxon>Flavobacteriales</taxon>
        <taxon>Flavobacteriaceae</taxon>
        <taxon>Galbibacter</taxon>
    </lineage>
</organism>
<dbReference type="GO" id="GO:0110001">
    <property type="term" value="C:toxin-antitoxin complex"/>
    <property type="evidence" value="ECO:0007669"/>
    <property type="project" value="InterPro"/>
</dbReference>
<evidence type="ECO:0000256" key="3">
    <source>
        <dbReference type="ARBA" id="ARBA00022801"/>
    </source>
</evidence>
<dbReference type="AlphaFoldDB" id="K2PMX6"/>
<sequence>MYYLRNKVSHEYFGIDYEVIWEVITNYLSDNKFQIDQILEAEKKLKFASSLFQGICFSIYKIFWL</sequence>
<evidence type="ECO:0008006" key="6">
    <source>
        <dbReference type="Google" id="ProtNLM"/>
    </source>
</evidence>
<gene>
    <name evidence="4" type="ORF">I215_15467</name>
</gene>